<dbReference type="GO" id="GO:0006355">
    <property type="term" value="P:regulation of DNA-templated transcription"/>
    <property type="evidence" value="ECO:0007669"/>
    <property type="project" value="InterPro"/>
</dbReference>
<dbReference type="EMBL" id="SLWY01000002">
    <property type="protein sequence ID" value="TCO83508.1"/>
    <property type="molecule type" value="Genomic_DNA"/>
</dbReference>
<dbReference type="SMART" id="SM00862">
    <property type="entry name" value="Trans_reg_C"/>
    <property type="match status" value="1"/>
</dbReference>
<dbReference type="PANTHER" id="PTHR48111">
    <property type="entry name" value="REGULATOR OF RPOS"/>
    <property type="match status" value="1"/>
</dbReference>
<dbReference type="PANTHER" id="PTHR48111:SF40">
    <property type="entry name" value="PHOSPHATE REGULON TRANSCRIPTIONAL REGULATORY PROTEIN PHOB"/>
    <property type="match status" value="1"/>
</dbReference>
<dbReference type="RefSeq" id="WP_132538500.1">
    <property type="nucleotide sequence ID" value="NZ_SLWY01000002.1"/>
</dbReference>
<dbReference type="InterPro" id="IPR039420">
    <property type="entry name" value="WalR-like"/>
</dbReference>
<proteinExistence type="predicted"/>
<dbReference type="GO" id="GO:0000976">
    <property type="term" value="F:transcription cis-regulatory region binding"/>
    <property type="evidence" value="ECO:0007669"/>
    <property type="project" value="TreeGrafter"/>
</dbReference>
<dbReference type="PROSITE" id="PS50110">
    <property type="entry name" value="RESPONSE_REGULATORY"/>
    <property type="match status" value="1"/>
</dbReference>
<dbReference type="GO" id="GO:0005829">
    <property type="term" value="C:cytosol"/>
    <property type="evidence" value="ECO:0007669"/>
    <property type="project" value="TreeGrafter"/>
</dbReference>
<evidence type="ECO:0000259" key="6">
    <source>
        <dbReference type="PROSITE" id="PS50110"/>
    </source>
</evidence>
<dbReference type="OrthoDB" id="9802426at2"/>
<dbReference type="InterPro" id="IPR016032">
    <property type="entry name" value="Sig_transdc_resp-reg_C-effctor"/>
</dbReference>
<evidence type="ECO:0000256" key="1">
    <source>
        <dbReference type="ARBA" id="ARBA00022553"/>
    </source>
</evidence>
<dbReference type="InterPro" id="IPR001867">
    <property type="entry name" value="OmpR/PhoB-type_DNA-bd"/>
</dbReference>
<keyword evidence="3 5" id="KW-0238">DNA-binding</keyword>
<gene>
    <name evidence="8" type="ORF">EV699_102215</name>
</gene>
<dbReference type="InterPro" id="IPR011006">
    <property type="entry name" value="CheY-like_superfamily"/>
</dbReference>
<dbReference type="Proteomes" id="UP000295765">
    <property type="component" value="Unassembled WGS sequence"/>
</dbReference>
<name>A0A4V2SDH7_9GAMM</name>
<protein>
    <submittedName>
        <fullName evidence="8">DNA-binding response OmpR family regulator</fullName>
    </submittedName>
</protein>
<evidence type="ECO:0000256" key="3">
    <source>
        <dbReference type="ARBA" id="ARBA00023125"/>
    </source>
</evidence>
<evidence type="ECO:0000256" key="2">
    <source>
        <dbReference type="ARBA" id="ARBA00023012"/>
    </source>
</evidence>
<dbReference type="Gene3D" id="3.40.50.2300">
    <property type="match status" value="1"/>
</dbReference>
<evidence type="ECO:0000256" key="5">
    <source>
        <dbReference type="PROSITE-ProRule" id="PRU01091"/>
    </source>
</evidence>
<dbReference type="GO" id="GO:0032993">
    <property type="term" value="C:protein-DNA complex"/>
    <property type="evidence" value="ECO:0007669"/>
    <property type="project" value="TreeGrafter"/>
</dbReference>
<feature type="domain" description="OmpR/PhoB-type" evidence="7">
    <location>
        <begin position="127"/>
        <end position="226"/>
    </location>
</feature>
<dbReference type="Gene3D" id="1.10.10.10">
    <property type="entry name" value="Winged helix-like DNA-binding domain superfamily/Winged helix DNA-binding domain"/>
    <property type="match status" value="1"/>
</dbReference>
<dbReference type="Gene3D" id="6.10.250.690">
    <property type="match status" value="1"/>
</dbReference>
<dbReference type="Pfam" id="PF00486">
    <property type="entry name" value="Trans_reg_C"/>
    <property type="match status" value="1"/>
</dbReference>
<sequence length="232" mass="26606">MRVALLEDDRAQAEMMRAWLAEAGHDTQVFGLGKALIRELGRDSYDLVVLDWMLPDTDGLQVLRWIREHVDWPMPVLFVTGRDEEKDIVEALNSGADDYMTKPVKRGEMLARIKAVLRRAIPQDDAVRVLDFGDYSIDLLTRNVALQGRAIELTQKEFDLALFLFRGAGRVLSRGHILESVWGRSPDINTRTVDTHVSRIRNKLDLRPEHGWQLKAVYQHGYRLEPVEPPLN</sequence>
<keyword evidence="1 4" id="KW-0597">Phosphoprotein</keyword>
<dbReference type="AlphaFoldDB" id="A0A4V2SDH7"/>
<dbReference type="SUPFAM" id="SSF46894">
    <property type="entry name" value="C-terminal effector domain of the bipartite response regulators"/>
    <property type="match status" value="1"/>
</dbReference>
<dbReference type="SUPFAM" id="SSF52172">
    <property type="entry name" value="CheY-like"/>
    <property type="match status" value="1"/>
</dbReference>
<feature type="modified residue" description="4-aspartylphosphate" evidence="4">
    <location>
        <position position="51"/>
    </location>
</feature>
<evidence type="ECO:0000259" key="7">
    <source>
        <dbReference type="PROSITE" id="PS51755"/>
    </source>
</evidence>
<dbReference type="SMART" id="SM00448">
    <property type="entry name" value="REC"/>
    <property type="match status" value="1"/>
</dbReference>
<evidence type="ECO:0000256" key="4">
    <source>
        <dbReference type="PROSITE-ProRule" id="PRU00169"/>
    </source>
</evidence>
<dbReference type="CDD" id="cd00383">
    <property type="entry name" value="trans_reg_C"/>
    <property type="match status" value="1"/>
</dbReference>
<dbReference type="GO" id="GO:0000156">
    <property type="term" value="F:phosphorelay response regulator activity"/>
    <property type="evidence" value="ECO:0007669"/>
    <property type="project" value="TreeGrafter"/>
</dbReference>
<dbReference type="PROSITE" id="PS51755">
    <property type="entry name" value="OMPR_PHOB"/>
    <property type="match status" value="1"/>
</dbReference>
<feature type="domain" description="Response regulatory" evidence="6">
    <location>
        <begin position="2"/>
        <end position="117"/>
    </location>
</feature>
<reference evidence="8 9" key="1">
    <citation type="submission" date="2019-03" db="EMBL/GenBank/DDBJ databases">
        <title>Genomic Encyclopedia of Type Strains, Phase IV (KMG-IV): sequencing the most valuable type-strain genomes for metagenomic binning, comparative biology and taxonomic classification.</title>
        <authorList>
            <person name="Goeker M."/>
        </authorList>
    </citation>
    <scope>NUCLEOTIDE SEQUENCE [LARGE SCALE GENOMIC DNA]</scope>
    <source>
        <strain evidence="8 9">DSM 25287</strain>
    </source>
</reference>
<dbReference type="Pfam" id="PF00072">
    <property type="entry name" value="Response_reg"/>
    <property type="match status" value="1"/>
</dbReference>
<dbReference type="CDD" id="cd17574">
    <property type="entry name" value="REC_OmpR"/>
    <property type="match status" value="1"/>
</dbReference>
<feature type="DNA-binding region" description="OmpR/PhoB-type" evidence="5">
    <location>
        <begin position="127"/>
        <end position="226"/>
    </location>
</feature>
<keyword evidence="9" id="KW-1185">Reference proteome</keyword>
<evidence type="ECO:0000313" key="8">
    <source>
        <dbReference type="EMBL" id="TCO83508.1"/>
    </source>
</evidence>
<organism evidence="8 9">
    <name type="scientific">Plasticicumulans lactativorans</name>
    <dbReference type="NCBI Taxonomy" id="1133106"/>
    <lineage>
        <taxon>Bacteria</taxon>
        <taxon>Pseudomonadati</taxon>
        <taxon>Pseudomonadota</taxon>
        <taxon>Gammaproteobacteria</taxon>
        <taxon>Candidatus Competibacteraceae</taxon>
        <taxon>Plasticicumulans</taxon>
    </lineage>
</organism>
<accession>A0A4V2SDH7</accession>
<keyword evidence="2" id="KW-0902">Two-component regulatory system</keyword>
<dbReference type="InterPro" id="IPR036388">
    <property type="entry name" value="WH-like_DNA-bd_sf"/>
</dbReference>
<evidence type="ECO:0000313" key="9">
    <source>
        <dbReference type="Proteomes" id="UP000295765"/>
    </source>
</evidence>
<comment type="caution">
    <text evidence="8">The sequence shown here is derived from an EMBL/GenBank/DDBJ whole genome shotgun (WGS) entry which is preliminary data.</text>
</comment>
<dbReference type="InterPro" id="IPR001789">
    <property type="entry name" value="Sig_transdc_resp-reg_receiver"/>
</dbReference>